<dbReference type="AlphaFoldDB" id="A0AAW1UHY2"/>
<organism evidence="1 2">
    <name type="scientific">Henosepilachna vigintioctopunctata</name>
    <dbReference type="NCBI Taxonomy" id="420089"/>
    <lineage>
        <taxon>Eukaryota</taxon>
        <taxon>Metazoa</taxon>
        <taxon>Ecdysozoa</taxon>
        <taxon>Arthropoda</taxon>
        <taxon>Hexapoda</taxon>
        <taxon>Insecta</taxon>
        <taxon>Pterygota</taxon>
        <taxon>Neoptera</taxon>
        <taxon>Endopterygota</taxon>
        <taxon>Coleoptera</taxon>
        <taxon>Polyphaga</taxon>
        <taxon>Cucujiformia</taxon>
        <taxon>Coccinelloidea</taxon>
        <taxon>Coccinellidae</taxon>
        <taxon>Epilachninae</taxon>
        <taxon>Epilachnini</taxon>
        <taxon>Henosepilachna</taxon>
    </lineage>
</organism>
<reference evidence="1 2" key="1">
    <citation type="submission" date="2023-03" db="EMBL/GenBank/DDBJ databases">
        <title>Genome insight into feeding habits of ladybird beetles.</title>
        <authorList>
            <person name="Li H.-S."/>
            <person name="Huang Y.-H."/>
            <person name="Pang H."/>
        </authorList>
    </citation>
    <scope>NUCLEOTIDE SEQUENCE [LARGE SCALE GENOMIC DNA]</scope>
    <source>
        <strain evidence="1">SYSU_2023b</strain>
        <tissue evidence="1">Whole body</tissue>
    </source>
</reference>
<keyword evidence="2" id="KW-1185">Reference proteome</keyword>
<name>A0AAW1UHY2_9CUCU</name>
<accession>A0AAW1UHY2</accession>
<evidence type="ECO:0000313" key="2">
    <source>
        <dbReference type="Proteomes" id="UP001431783"/>
    </source>
</evidence>
<protein>
    <recommendedName>
        <fullName evidence="3">Secreted protein</fullName>
    </recommendedName>
</protein>
<gene>
    <name evidence="1" type="ORF">WA026_008643</name>
</gene>
<evidence type="ECO:0000313" key="1">
    <source>
        <dbReference type="EMBL" id="KAK9880128.1"/>
    </source>
</evidence>
<dbReference type="EMBL" id="JARQZJ010000063">
    <property type="protein sequence ID" value="KAK9880128.1"/>
    <property type="molecule type" value="Genomic_DNA"/>
</dbReference>
<proteinExistence type="predicted"/>
<sequence length="119" mass="14268">MAGGEFFILFCIVPFFQYVYCFEYTNVIIYRIRTLIRFNNNLLLIRQPTINGRKTTHHKWKVDNPIYIHFDISQGCPTGDTRCQILWPAEGYSIKFRNVLEIPYLWKNMNLLQHITQPH</sequence>
<dbReference type="Proteomes" id="UP001431783">
    <property type="component" value="Unassembled WGS sequence"/>
</dbReference>
<evidence type="ECO:0008006" key="3">
    <source>
        <dbReference type="Google" id="ProtNLM"/>
    </source>
</evidence>
<comment type="caution">
    <text evidence="1">The sequence shown here is derived from an EMBL/GenBank/DDBJ whole genome shotgun (WGS) entry which is preliminary data.</text>
</comment>